<evidence type="ECO:0008006" key="2">
    <source>
        <dbReference type="Google" id="ProtNLM"/>
    </source>
</evidence>
<reference evidence="1" key="1">
    <citation type="journal article" date="2011" name="Environ. Microbiol.">
        <title>Genomic insights into the metabolic potential of the polycyclic aromatic hydrocarbon degrading sulfate-reducing Deltaproteobacterium N47.</title>
        <authorList>
            <person name="Bergmann F."/>
            <person name="Selesi D."/>
            <person name="Weinmaier T."/>
            <person name="Tischler P."/>
            <person name="Rattei T."/>
            <person name="Meckenstock R.U."/>
        </authorList>
    </citation>
    <scope>NUCLEOTIDE SEQUENCE</scope>
</reference>
<dbReference type="Pfam" id="PF19842">
    <property type="entry name" value="YqeC"/>
    <property type="match status" value="1"/>
</dbReference>
<sequence length="254" mass="28061">MDIIEALDISLNKPELVCLVGGGGKTTTMFAIAQALRFFKKRVLVTTSTHICYPDPEREKYDKLIVDNTDDIAIFTDTQKETITVFGTGIVTAKVKKLAGASSQFIEKLFLQKVFDYILVECDGSKRKPIKAPASYEPVVPDNATKTIGVIGLDAIGKPINEEFVHRLDIFCDVVKRLPGEILDEEAVVNLILSPAGLFKGVPEGCEKYVLLNKAEILQNRKYAQNISARLKNTDNLSFIKCIIAAMADNKVYS</sequence>
<evidence type="ECO:0000313" key="1">
    <source>
        <dbReference type="EMBL" id="CBX27940.1"/>
    </source>
</evidence>
<dbReference type="EMBL" id="FR695868">
    <property type="protein sequence ID" value="CBX27940.1"/>
    <property type="molecule type" value="Genomic_DNA"/>
</dbReference>
<accession>E1YBJ6</accession>
<protein>
    <recommendedName>
        <fullName evidence="2">Selenium-dependent hydroxylase accessory protein YqeC</fullName>
    </recommendedName>
</protein>
<name>E1YBJ6_9BACT</name>
<dbReference type="InterPro" id="IPR017587">
    <property type="entry name" value="YqeC"/>
</dbReference>
<dbReference type="AlphaFoldDB" id="E1YBJ6"/>
<proteinExistence type="predicted"/>
<dbReference type="NCBIfam" id="TIGR03172">
    <property type="entry name" value="selenium cofactor biosynthesis protein YqeC"/>
    <property type="match status" value="1"/>
</dbReference>
<gene>
    <name evidence="1" type="ORF">N47_G32640</name>
</gene>
<organism evidence="1">
    <name type="scientific">uncultured Desulfobacterium sp</name>
    <dbReference type="NCBI Taxonomy" id="201089"/>
    <lineage>
        <taxon>Bacteria</taxon>
        <taxon>Pseudomonadati</taxon>
        <taxon>Thermodesulfobacteriota</taxon>
        <taxon>Desulfobacteria</taxon>
        <taxon>Desulfobacterales</taxon>
        <taxon>Desulfobacteriaceae</taxon>
        <taxon>Desulfobacterium</taxon>
        <taxon>environmental samples</taxon>
    </lineage>
</organism>